<comment type="similarity">
    <text evidence="1">Belongs to the short-chain dehydrogenases/reductases (SDR) family.</text>
</comment>
<dbReference type="EMBL" id="CP000492">
    <property type="protein sequence ID" value="ABL64493.1"/>
    <property type="molecule type" value="Genomic_DNA"/>
</dbReference>
<dbReference type="InterPro" id="IPR020904">
    <property type="entry name" value="Sc_DH/Rdtase_CS"/>
</dbReference>
<dbReference type="eggNOG" id="COG1028">
    <property type="taxonomic scope" value="Bacteria"/>
</dbReference>
<protein>
    <submittedName>
        <fullName evidence="3">Short-chain dehydrogenase/reductase SDR</fullName>
    </submittedName>
</protein>
<dbReference type="PANTHER" id="PTHR43639:SF1">
    <property type="entry name" value="SHORT-CHAIN DEHYDROGENASE_REDUCTASE FAMILY PROTEIN"/>
    <property type="match status" value="1"/>
</dbReference>
<dbReference type="OrthoDB" id="9803333at2"/>
<dbReference type="InterPro" id="IPR002347">
    <property type="entry name" value="SDR_fam"/>
</dbReference>
<dbReference type="STRING" id="290317.Cpha266_0435"/>
<dbReference type="Pfam" id="PF13561">
    <property type="entry name" value="adh_short_C2"/>
    <property type="match status" value="1"/>
</dbReference>
<dbReference type="HOGENOM" id="CLU_010194_1_3_10"/>
<sequence length="249" mass="27779">MTVSGNKVCFMTGATGGLGSELALSIARQGYSVFFTWNASRLKAEKTLEKIRRISPESDMIRCDIAKPKEIQQAFNAFLEKFSRLDLLLASASNFYRTGLPDVSETEWDNLVDTNLKGTFFTMQEAVKIMRNQSFVSRIITMTDVSADLVWRHFAPYTVSKAGIQHLVKIFAREFAPQVLVNAIAPGTITSNADLQRDEHSVEEKKLIEKIPLQRLGNPLDISRAVLFLLESDYITGQIISIDGGRVLG</sequence>
<dbReference type="PANTHER" id="PTHR43639">
    <property type="entry name" value="OXIDOREDUCTASE, SHORT-CHAIN DEHYDROGENASE/REDUCTASE FAMILY (AFU_ORTHOLOGUE AFUA_5G02870)"/>
    <property type="match status" value="1"/>
</dbReference>
<evidence type="ECO:0000313" key="4">
    <source>
        <dbReference type="Proteomes" id="UP000008701"/>
    </source>
</evidence>
<organism evidence="3 4">
    <name type="scientific">Chlorobium phaeobacteroides (strain DSM 266 / SMG 266 / 2430)</name>
    <dbReference type="NCBI Taxonomy" id="290317"/>
    <lineage>
        <taxon>Bacteria</taxon>
        <taxon>Pseudomonadati</taxon>
        <taxon>Chlorobiota</taxon>
        <taxon>Chlorobiia</taxon>
        <taxon>Chlorobiales</taxon>
        <taxon>Chlorobiaceae</taxon>
        <taxon>Chlorobium/Pelodictyon group</taxon>
        <taxon>Chlorobium</taxon>
    </lineage>
</organism>
<keyword evidence="2" id="KW-0560">Oxidoreductase</keyword>
<dbReference type="Gene3D" id="3.40.50.720">
    <property type="entry name" value="NAD(P)-binding Rossmann-like Domain"/>
    <property type="match status" value="1"/>
</dbReference>
<dbReference type="CDD" id="cd05233">
    <property type="entry name" value="SDR_c"/>
    <property type="match status" value="1"/>
</dbReference>
<dbReference type="GO" id="GO:0016491">
    <property type="term" value="F:oxidoreductase activity"/>
    <property type="evidence" value="ECO:0007669"/>
    <property type="project" value="UniProtKB-KW"/>
</dbReference>
<evidence type="ECO:0000313" key="3">
    <source>
        <dbReference type="EMBL" id="ABL64493.1"/>
    </source>
</evidence>
<reference evidence="3 4" key="1">
    <citation type="submission" date="2006-12" db="EMBL/GenBank/DDBJ databases">
        <title>Complete sequence of Chlorobium phaeobacteroides DSM 266.</title>
        <authorList>
            <consortium name="US DOE Joint Genome Institute"/>
            <person name="Copeland A."/>
            <person name="Lucas S."/>
            <person name="Lapidus A."/>
            <person name="Barry K."/>
            <person name="Detter J.C."/>
            <person name="Glavina del Rio T."/>
            <person name="Hammon N."/>
            <person name="Israni S."/>
            <person name="Pitluck S."/>
            <person name="Goltsman E."/>
            <person name="Schmutz J."/>
            <person name="Larimer F."/>
            <person name="Land M."/>
            <person name="Hauser L."/>
            <person name="Mikhailova N."/>
            <person name="Li T."/>
            <person name="Overmann J."/>
            <person name="Bryant D.A."/>
            <person name="Richardson P."/>
        </authorList>
    </citation>
    <scope>NUCLEOTIDE SEQUENCE [LARGE SCALE GENOMIC DNA]</scope>
    <source>
        <strain evidence="3 4">DSM 266</strain>
    </source>
</reference>
<dbReference type="KEGG" id="cph:Cpha266_0435"/>
<dbReference type="AlphaFoldDB" id="A1BDL6"/>
<dbReference type="PROSITE" id="PS00061">
    <property type="entry name" value="ADH_SHORT"/>
    <property type="match status" value="1"/>
</dbReference>
<accession>A1BDL6</accession>
<keyword evidence="4" id="KW-1185">Reference proteome</keyword>
<name>A1BDL6_CHLPD</name>
<dbReference type="RefSeq" id="WP_011744326.1">
    <property type="nucleotide sequence ID" value="NC_008639.1"/>
</dbReference>
<gene>
    <name evidence="3" type="ordered locus">Cpha266_0435</name>
</gene>
<dbReference type="InterPro" id="IPR036291">
    <property type="entry name" value="NAD(P)-bd_dom_sf"/>
</dbReference>
<dbReference type="Proteomes" id="UP000008701">
    <property type="component" value="Chromosome"/>
</dbReference>
<dbReference type="SUPFAM" id="SSF51735">
    <property type="entry name" value="NAD(P)-binding Rossmann-fold domains"/>
    <property type="match status" value="1"/>
</dbReference>
<dbReference type="PRINTS" id="PR00081">
    <property type="entry name" value="GDHRDH"/>
</dbReference>
<evidence type="ECO:0000256" key="1">
    <source>
        <dbReference type="ARBA" id="ARBA00006484"/>
    </source>
</evidence>
<evidence type="ECO:0000256" key="2">
    <source>
        <dbReference type="ARBA" id="ARBA00023002"/>
    </source>
</evidence>
<proteinExistence type="inferred from homology"/>